<dbReference type="AlphaFoldDB" id="A0A5D3EAE8"/>
<organism evidence="1 2">
    <name type="scientific">Bacteroides pyogenes</name>
    <dbReference type="NCBI Taxonomy" id="310300"/>
    <lineage>
        <taxon>Bacteria</taxon>
        <taxon>Pseudomonadati</taxon>
        <taxon>Bacteroidota</taxon>
        <taxon>Bacteroidia</taxon>
        <taxon>Bacteroidales</taxon>
        <taxon>Bacteroidaceae</taxon>
        <taxon>Bacteroides</taxon>
    </lineage>
</organism>
<dbReference type="InterPro" id="IPR024492">
    <property type="entry name" value="DUF2764"/>
</dbReference>
<proteinExistence type="predicted"/>
<dbReference type="InterPro" id="IPR036079">
    <property type="entry name" value="ATPase_csu/dsu_sf"/>
</dbReference>
<dbReference type="RefSeq" id="WP_027326307.1">
    <property type="nucleotide sequence ID" value="NZ_CAMBON010000017.1"/>
</dbReference>
<name>A0A5D3EAE8_9BACE</name>
<comment type="caution">
    <text evidence="1">The sequence shown here is derived from an EMBL/GenBank/DDBJ whole genome shotgun (WGS) entry which is preliminary data.</text>
</comment>
<dbReference type="SUPFAM" id="SSF103486">
    <property type="entry name" value="V-type ATP synthase subunit C"/>
    <property type="match status" value="1"/>
</dbReference>
<dbReference type="GO" id="GO:0046961">
    <property type="term" value="F:proton-transporting ATPase activity, rotational mechanism"/>
    <property type="evidence" value="ECO:0007669"/>
    <property type="project" value="InterPro"/>
</dbReference>
<evidence type="ECO:0000313" key="2">
    <source>
        <dbReference type="Proteomes" id="UP000324383"/>
    </source>
</evidence>
<gene>
    <name evidence="1" type="ORF">FNJ60_10355</name>
</gene>
<sequence length="279" mass="32931">MSQYYYLVAGLPDLSLEDSKLNYTVADFKKEIYPELSAADQKLIDLFYLKFDNANVLRLLKDKEAEVDPRGNFSAPELLEYISILKEGGEINSKEFPSYLSVFISDYLNTTVEPTVLQEDYLATLYYEYAMKSENEFVSSWFEFNLNLNNILIAFTARKFKWDFAHNIIGNTNVSEALRTSNVRDFGLSGEIEYFEHLLKISEMTELVEREKKMDLLRWNWLENAIFFNYFTIERIFAFLLKLEMIERWIALDKEKGNQLFRSLIDSLKNEVKIPEEFR</sequence>
<evidence type="ECO:0000313" key="1">
    <source>
        <dbReference type="EMBL" id="TYK32932.1"/>
    </source>
</evidence>
<keyword evidence="2" id="KW-1185">Reference proteome</keyword>
<accession>A0A5D3EAE8</accession>
<protein>
    <submittedName>
        <fullName evidence="1">DUF2764 domain-containing protein</fullName>
    </submittedName>
</protein>
<dbReference type="EMBL" id="VKLW01000022">
    <property type="protein sequence ID" value="TYK32932.1"/>
    <property type="molecule type" value="Genomic_DNA"/>
</dbReference>
<reference evidence="1 2" key="1">
    <citation type="submission" date="2019-07" db="EMBL/GenBank/DDBJ databases">
        <title>Draft Genome Sequences of Bacteroides pyogenes Strains Isolated from the Uterus Holstein Dairy Cows with Metritis.</title>
        <authorList>
            <person name="Cunha F."/>
            <person name="Galvao K.N."/>
            <person name="Jeon S.J."/>
            <person name="Jeong K.C."/>
        </authorList>
    </citation>
    <scope>NUCLEOTIDE SEQUENCE [LARGE SCALE GENOMIC DNA]</scope>
    <source>
        <strain evidence="1 2">KG-31</strain>
    </source>
</reference>
<dbReference type="Pfam" id="PF10962">
    <property type="entry name" value="DUF2764"/>
    <property type="match status" value="1"/>
</dbReference>
<dbReference type="Proteomes" id="UP000324383">
    <property type="component" value="Unassembled WGS sequence"/>
</dbReference>